<dbReference type="Pfam" id="PF04883">
    <property type="entry name" value="HK97-gp10_like"/>
    <property type="match status" value="1"/>
</dbReference>
<reference evidence="2 6" key="3">
    <citation type="submission" date="2020-10" db="EMBL/GenBank/DDBJ databases">
        <title>Phenotypic and genomic profiling of Staphylococcus argenteus in Canada and the United States and recommendations for clinical result reporting.</title>
        <authorList>
            <person name="Eshaghi A."/>
            <person name="Bommersbach C."/>
            <person name="Zitterman S."/>
            <person name="Burnham C.-A.D."/>
            <person name="Patel R."/>
            <person name="Schuetz A.N."/>
            <person name="Patel S.N."/>
            <person name="Kus J.V."/>
        </authorList>
    </citation>
    <scope>NUCLEOTIDE SEQUENCE [LARGE SCALE GENOMIC DNA]</scope>
    <source>
        <strain evidence="2 6">DSM 28300</strain>
    </source>
</reference>
<evidence type="ECO:0000313" key="2">
    <source>
        <dbReference type="EMBL" id="MBE2128549.1"/>
    </source>
</evidence>
<dbReference type="EMBL" id="JADAMT010000006">
    <property type="protein sequence ID" value="MBE2128549.1"/>
    <property type="molecule type" value="Genomic_DNA"/>
</dbReference>
<dbReference type="EMBL" id="CCEH01000001">
    <property type="protein sequence ID" value="CDR26523.1"/>
    <property type="molecule type" value="Genomic_DNA"/>
</dbReference>
<dbReference type="NCBIfam" id="TIGR01725">
    <property type="entry name" value="phge_HK97_gp10"/>
    <property type="match status" value="1"/>
</dbReference>
<dbReference type="Proteomes" id="UP000236395">
    <property type="component" value="Unassembled WGS sequence"/>
</dbReference>
<evidence type="ECO:0000313" key="4">
    <source>
        <dbReference type="Proteomes" id="UP000044616"/>
    </source>
</evidence>
<organism evidence="3 5">
    <name type="scientific">Staphylococcus schweitzeri</name>
    <dbReference type="NCBI Taxonomy" id="1654388"/>
    <lineage>
        <taxon>Bacteria</taxon>
        <taxon>Bacillati</taxon>
        <taxon>Bacillota</taxon>
        <taxon>Bacilli</taxon>
        <taxon>Bacillales</taxon>
        <taxon>Staphylococcaceae</taxon>
        <taxon>Staphylococcus</taxon>
    </lineage>
</organism>
<dbReference type="InterPro" id="IPR010064">
    <property type="entry name" value="HK97-gp10_tail"/>
</dbReference>
<dbReference type="AlphaFoldDB" id="A0A2K4ADZ3"/>
<dbReference type="RefSeq" id="WP_047528807.1">
    <property type="nucleotide sequence ID" value="NZ_CBCSFW010000003.1"/>
</dbReference>
<dbReference type="GeneID" id="98345659"/>
<gene>
    <name evidence="3" type="ORF">CD116_13525</name>
    <name evidence="1" type="ORF">ERS140147_00043</name>
    <name evidence="2" type="ORF">ILQ21_05785</name>
</gene>
<sequence length="116" mass="13640">MKVECTKKLINKLQNMVNEIDDDVDFILKRNAQEGVDLAIKNAQKAFVKGYWTGNLARMVKVKKIAPKHYEIVSNAHYSGYLEYGTRYMYKEPFMFPTYLEIKQQVNEDLNRLLND</sequence>
<reference evidence="3 5" key="2">
    <citation type="submission" date="2017-08" db="EMBL/GenBank/DDBJ databases">
        <title>Draft genome sequences of 64 type strains of genus Staph aureus.</title>
        <authorList>
            <person name="Cole K."/>
            <person name="Golubchik T."/>
            <person name="Russell J."/>
            <person name="Foster D."/>
            <person name="Llewelyn M."/>
            <person name="Wilson D."/>
            <person name="Crook D."/>
            <person name="Paul J."/>
        </authorList>
    </citation>
    <scope>NUCLEOTIDE SEQUENCE [LARGE SCALE GENOMIC DNA]</scope>
    <source>
        <strain evidence="3 5">DSM 28300</strain>
    </source>
</reference>
<accession>A0A2K4ADZ3</accession>
<dbReference type="Proteomes" id="UP000044616">
    <property type="component" value="Unassembled WGS sequence"/>
</dbReference>
<dbReference type="Proteomes" id="UP000596960">
    <property type="component" value="Unassembled WGS sequence"/>
</dbReference>
<name>A0A2K4ADZ3_9STAP</name>
<keyword evidence="6" id="KW-1185">Reference proteome</keyword>
<evidence type="ECO:0000313" key="3">
    <source>
        <dbReference type="EMBL" id="PNZ48311.1"/>
    </source>
</evidence>
<evidence type="ECO:0000313" key="6">
    <source>
        <dbReference type="Proteomes" id="UP000596960"/>
    </source>
</evidence>
<evidence type="ECO:0000313" key="1">
    <source>
        <dbReference type="EMBL" id="CDR26523.1"/>
    </source>
</evidence>
<evidence type="ECO:0000313" key="5">
    <source>
        <dbReference type="Proteomes" id="UP000236395"/>
    </source>
</evidence>
<accession>A0A077UX47</accession>
<reference evidence="1 4" key="1">
    <citation type="submission" date="2014-05" db="EMBL/GenBank/DDBJ databases">
        <authorList>
            <person name="Aslett A.Martin."/>
            <person name="De Silva Nishadi"/>
        </authorList>
    </citation>
    <scope>NUCLEOTIDE SEQUENCE [LARGE SCALE GENOMIC DNA]</scope>
</reference>
<proteinExistence type="predicted"/>
<protein>
    <submittedName>
        <fullName evidence="1 2">Phage protein</fullName>
    </submittedName>
</protein>
<dbReference type="EMBL" id="PPQS01000051">
    <property type="protein sequence ID" value="PNZ48311.1"/>
    <property type="molecule type" value="Genomic_DNA"/>
</dbReference>